<dbReference type="OrthoDB" id="4147519at2"/>
<evidence type="ECO:0000313" key="5">
    <source>
        <dbReference type="Proteomes" id="UP000175971"/>
    </source>
</evidence>
<keyword evidence="5" id="KW-1185">Reference proteome</keyword>
<accession>A0A1E7LU50</accession>
<evidence type="ECO:0000256" key="1">
    <source>
        <dbReference type="ARBA" id="ARBA00022679"/>
    </source>
</evidence>
<dbReference type="InterPro" id="IPR016181">
    <property type="entry name" value="Acyl_CoA_acyltransferase"/>
</dbReference>
<dbReference type="GO" id="GO:0005737">
    <property type="term" value="C:cytoplasm"/>
    <property type="evidence" value="ECO:0007669"/>
    <property type="project" value="TreeGrafter"/>
</dbReference>
<dbReference type="InterPro" id="IPR045039">
    <property type="entry name" value="NSI-like"/>
</dbReference>
<protein>
    <recommendedName>
        <fullName evidence="3">N-acetyltransferase domain-containing protein</fullName>
    </recommendedName>
</protein>
<organism evidence="4 5">
    <name type="scientific">Streptomyces nanshensis</name>
    <dbReference type="NCBI Taxonomy" id="518642"/>
    <lineage>
        <taxon>Bacteria</taxon>
        <taxon>Bacillati</taxon>
        <taxon>Actinomycetota</taxon>
        <taxon>Actinomycetes</taxon>
        <taxon>Kitasatosporales</taxon>
        <taxon>Streptomycetaceae</taxon>
        <taxon>Streptomyces</taxon>
    </lineage>
</organism>
<reference evidence="4 5" key="1">
    <citation type="journal article" date="2016" name="Front. Microbiol.">
        <title>Comparative Genomics Analysis of Streptomyces Species Reveals Their Adaptation to the Marine Environment and Their Diversity at the Genomic Level.</title>
        <authorList>
            <person name="Tian X."/>
            <person name="Zhang Z."/>
            <person name="Yang T."/>
            <person name="Chen M."/>
            <person name="Li J."/>
            <person name="Chen F."/>
            <person name="Yang J."/>
            <person name="Li W."/>
            <person name="Zhang B."/>
            <person name="Zhang Z."/>
            <person name="Wu J."/>
            <person name="Zhang C."/>
            <person name="Long L."/>
            <person name="Xiao J."/>
        </authorList>
    </citation>
    <scope>NUCLEOTIDE SEQUENCE [LARGE SCALE GENOMIC DNA]</scope>
    <source>
        <strain evidence="4 5">SCSIO M10372</strain>
    </source>
</reference>
<dbReference type="InterPro" id="IPR000182">
    <property type="entry name" value="GNAT_dom"/>
</dbReference>
<dbReference type="PANTHER" id="PTHR43626:SF4">
    <property type="entry name" value="GCN5-RELATED N-ACETYLTRANSFERASE 2, CHLOROPLASTIC"/>
    <property type="match status" value="1"/>
</dbReference>
<dbReference type="PANTHER" id="PTHR43626">
    <property type="entry name" value="ACYL-COA N-ACYLTRANSFERASE"/>
    <property type="match status" value="1"/>
</dbReference>
<dbReference type="GO" id="GO:0008080">
    <property type="term" value="F:N-acetyltransferase activity"/>
    <property type="evidence" value="ECO:0007669"/>
    <property type="project" value="InterPro"/>
</dbReference>
<feature type="domain" description="N-acetyltransferase" evidence="3">
    <location>
        <begin position="11"/>
        <end position="178"/>
    </location>
</feature>
<dbReference type="AlphaFoldDB" id="A0A1E7LU50"/>
<dbReference type="PATRIC" id="fig|518642.7.peg.4682"/>
<comment type="caution">
    <text evidence="4">The sequence shown here is derived from an EMBL/GenBank/DDBJ whole genome shotgun (WGS) entry which is preliminary data.</text>
</comment>
<keyword evidence="1" id="KW-0808">Transferase</keyword>
<dbReference type="Gene3D" id="3.40.630.30">
    <property type="match status" value="1"/>
</dbReference>
<dbReference type="Proteomes" id="UP000175971">
    <property type="component" value="Unassembled WGS sequence"/>
</dbReference>
<dbReference type="PROSITE" id="PS51186">
    <property type="entry name" value="GNAT"/>
    <property type="match status" value="1"/>
</dbReference>
<name>A0A1E7LU50_9ACTN</name>
<keyword evidence="2" id="KW-0012">Acyltransferase</keyword>
<dbReference type="SUPFAM" id="SSF55729">
    <property type="entry name" value="Acyl-CoA N-acyltransferases (Nat)"/>
    <property type="match status" value="1"/>
</dbReference>
<evidence type="ECO:0000313" key="4">
    <source>
        <dbReference type="EMBL" id="OEV19443.1"/>
    </source>
</evidence>
<dbReference type="EMBL" id="LJGZ01000083">
    <property type="protein sequence ID" value="OEV19443.1"/>
    <property type="molecule type" value="Genomic_DNA"/>
</dbReference>
<dbReference type="Pfam" id="PF00583">
    <property type="entry name" value="Acetyltransf_1"/>
    <property type="match status" value="1"/>
</dbReference>
<evidence type="ECO:0000259" key="3">
    <source>
        <dbReference type="PROSITE" id="PS51186"/>
    </source>
</evidence>
<evidence type="ECO:0000256" key="2">
    <source>
        <dbReference type="ARBA" id="ARBA00023315"/>
    </source>
</evidence>
<dbReference type="CDD" id="cd04301">
    <property type="entry name" value="NAT_SF"/>
    <property type="match status" value="1"/>
</dbReference>
<dbReference type="RefSeq" id="WP_070201627.1">
    <property type="nucleotide sequence ID" value="NZ_LJGZ01000083.1"/>
</dbReference>
<gene>
    <name evidence="4" type="ORF">AN221_16635</name>
</gene>
<proteinExistence type="predicted"/>
<sequence>MGKTRTRLPGVTLRDVTATDTDAVMRLLDSVNPEDPHAFEGVRPNLALPQEGPLSHFRSLMVVAENNEGETLGVLLAGAPLWLYDHPGIDMPLAHLLAERTAIVTAVAVDPEQRGRGVGTALIRHSVRRFTRAGYGLLTLNCFPDLENYYRGLGFTVMDDLNVALGPLNAVAHRWGDTRVAARLLDRYTTLVDVPGLTSPVVSGILPNTRMSHGTYFDGEQFCV</sequence>